<keyword evidence="8" id="KW-0560">Oxidoreductase</keyword>
<dbReference type="InterPro" id="IPR050862">
    <property type="entry name" value="RdRp_reductase_class-2"/>
</dbReference>
<dbReference type="AlphaFoldDB" id="E0XY55"/>
<dbReference type="InterPro" id="IPR024434">
    <property type="entry name" value="TSCPD_dom"/>
</dbReference>
<evidence type="ECO:0000313" key="15">
    <source>
        <dbReference type="EMBL" id="ADI19346.1"/>
    </source>
</evidence>
<dbReference type="EC" id="1.17.4.1" evidence="3"/>
<evidence type="ECO:0000259" key="14">
    <source>
        <dbReference type="Pfam" id="PF12637"/>
    </source>
</evidence>
<dbReference type="SUPFAM" id="SSF51998">
    <property type="entry name" value="PFL-like glycyl radical enzymes"/>
    <property type="match status" value="1"/>
</dbReference>
<evidence type="ECO:0000256" key="3">
    <source>
        <dbReference type="ARBA" id="ARBA00012274"/>
    </source>
</evidence>
<protein>
    <recommendedName>
        <fullName evidence="4">Vitamin B12-dependent ribonucleotide reductase</fullName>
        <ecNumber evidence="3">1.17.4.1</ecNumber>
    </recommendedName>
    <alternativeName>
        <fullName evidence="11">Ribonucleoside-diphosphate reductase NrdJ</fullName>
    </alternativeName>
</protein>
<dbReference type="Gene3D" id="3.20.70.20">
    <property type="match status" value="1"/>
</dbReference>
<comment type="cofactor">
    <cofactor evidence="1">
        <name>adenosylcob(III)alamin</name>
        <dbReference type="ChEBI" id="CHEBI:18408"/>
    </cofactor>
</comment>
<keyword evidence="9" id="KW-0170">Cobalt</keyword>
<keyword evidence="5" id="KW-0846">Cobalamin</keyword>
<comment type="catalytic activity">
    <reaction evidence="12">
        <text>a 2'-deoxyribonucleoside 5'-diphosphate + [thioredoxin]-disulfide + H2O = a ribonucleoside 5'-diphosphate + [thioredoxin]-dithiol</text>
        <dbReference type="Rhea" id="RHEA:23252"/>
        <dbReference type="Rhea" id="RHEA-COMP:10698"/>
        <dbReference type="Rhea" id="RHEA-COMP:10700"/>
        <dbReference type="ChEBI" id="CHEBI:15377"/>
        <dbReference type="ChEBI" id="CHEBI:29950"/>
        <dbReference type="ChEBI" id="CHEBI:50058"/>
        <dbReference type="ChEBI" id="CHEBI:57930"/>
        <dbReference type="ChEBI" id="CHEBI:73316"/>
        <dbReference type="EC" id="1.17.4.1"/>
    </reaction>
</comment>
<evidence type="ECO:0000256" key="4">
    <source>
        <dbReference type="ARBA" id="ARBA00014409"/>
    </source>
</evidence>
<organism evidence="15">
    <name type="scientific">uncultured Chloroflexi bacterium HF0500_03M05</name>
    <dbReference type="NCBI Taxonomy" id="710737"/>
    <lineage>
        <taxon>Bacteria</taxon>
        <taxon>Bacillati</taxon>
        <taxon>Chloroflexota</taxon>
        <taxon>environmental samples</taxon>
    </lineage>
</organism>
<dbReference type="GO" id="GO:0000166">
    <property type="term" value="F:nucleotide binding"/>
    <property type="evidence" value="ECO:0007669"/>
    <property type="project" value="UniProtKB-KW"/>
</dbReference>
<dbReference type="Pfam" id="PF02867">
    <property type="entry name" value="Ribonuc_red_lgC"/>
    <property type="match status" value="2"/>
</dbReference>
<accession>E0XY55</accession>
<evidence type="ECO:0000256" key="10">
    <source>
        <dbReference type="ARBA" id="ARBA00025437"/>
    </source>
</evidence>
<dbReference type="PRINTS" id="PR01183">
    <property type="entry name" value="RIBORDTASEM1"/>
</dbReference>
<dbReference type="Pfam" id="PF12637">
    <property type="entry name" value="TSCPD"/>
    <property type="match status" value="1"/>
</dbReference>
<dbReference type="PANTHER" id="PTHR43371">
    <property type="entry name" value="VITAMIN B12-DEPENDENT RIBONUCLEOTIDE REDUCTASE"/>
    <property type="match status" value="1"/>
</dbReference>
<evidence type="ECO:0000256" key="9">
    <source>
        <dbReference type="ARBA" id="ARBA00023285"/>
    </source>
</evidence>
<evidence type="ECO:0000256" key="11">
    <source>
        <dbReference type="ARBA" id="ARBA00033050"/>
    </source>
</evidence>
<evidence type="ECO:0000256" key="6">
    <source>
        <dbReference type="ARBA" id="ARBA00022634"/>
    </source>
</evidence>
<sequence>MNYHGLRDVVRVATRFLDNVIDANTYSVDKIRKMTRDTRKIGLGVMGFADMLTKLRVSYDSDEGLEMGSSIMRFVQRESDQMSQELAEVRGVFPAFNGSIYDAHGQPKMRNACRLTVAPTGTISMIAGCSSGIEPLFALCYNKHNILGGESLLYIDQEFEKAAHDEGFYSKELMNYLADGGSLQERDDVPGWAKRVFVTSADISPEMHVKMQAAFQESVDAAISKTINFPNTATEDDVRSAYMLAWELACKGITVYRAGSREAEVLTAGSNNDEPTEEAETFSDASVLVERTRPAVINGITERVRTAHGNMFVTVNYDSGGHPFEVFATLGKAGSTESAALEAISRLTTMALRAGVDPNKIIEHLRGITDEPVWDAGRLVRSAPDAVALVLSRHLTLERTPSVEDIAVSEGNSSAQLEFFAPTEHKTGNGHPATGSTRCPDCSAGTLIHQEGCMRCPDCGYNKCE</sequence>
<comment type="similarity">
    <text evidence="2">Belongs to the ribonucleoside diphosphate reductase class-2 family.</text>
</comment>
<dbReference type="GO" id="GO:0031419">
    <property type="term" value="F:cobalamin binding"/>
    <property type="evidence" value="ECO:0007669"/>
    <property type="project" value="UniProtKB-KW"/>
</dbReference>
<comment type="function">
    <text evidence="10">Catalyzes the reduction of ribonucleotides to deoxyribonucleotides. May function to provide a pool of deoxyribonucleotide precursors for DNA repair during oxygen limitation and/or for immediate growth after restoration of oxygen.</text>
</comment>
<reference evidence="15" key="1">
    <citation type="journal article" date="2011" name="Environ. Microbiol.">
        <title>Time-series analyses of Monterey Bay coastal microbial picoplankton using a 'genome proxy' microarray.</title>
        <authorList>
            <person name="Rich V.I."/>
            <person name="Pham V.D."/>
            <person name="Eppley J."/>
            <person name="Shi Y."/>
            <person name="DeLong E.F."/>
        </authorList>
    </citation>
    <scope>NUCLEOTIDE SEQUENCE</scope>
</reference>
<evidence type="ECO:0000256" key="12">
    <source>
        <dbReference type="ARBA" id="ARBA00047754"/>
    </source>
</evidence>
<dbReference type="GO" id="GO:0004748">
    <property type="term" value="F:ribonucleoside-diphosphate reductase activity, thioredoxin disulfide as acceptor"/>
    <property type="evidence" value="ECO:0007669"/>
    <property type="project" value="UniProtKB-EC"/>
</dbReference>
<feature type="domain" description="Ribonucleotide reductase large subunit C-terminal" evidence="13">
    <location>
        <begin position="2"/>
        <end position="102"/>
    </location>
</feature>
<feature type="domain" description="TSCPD" evidence="14">
    <location>
        <begin position="294"/>
        <end position="395"/>
    </location>
</feature>
<dbReference type="InterPro" id="IPR000788">
    <property type="entry name" value="RNR_lg_C"/>
</dbReference>
<dbReference type="GO" id="GO:0071897">
    <property type="term" value="P:DNA biosynthetic process"/>
    <property type="evidence" value="ECO:0007669"/>
    <property type="project" value="UniProtKB-KW"/>
</dbReference>
<dbReference type="EMBL" id="GU474918">
    <property type="protein sequence ID" value="ADI19346.1"/>
    <property type="molecule type" value="Genomic_DNA"/>
</dbReference>
<proteinExistence type="inferred from homology"/>
<evidence type="ECO:0000256" key="2">
    <source>
        <dbReference type="ARBA" id="ARBA00007405"/>
    </source>
</evidence>
<feature type="domain" description="Ribonucleotide reductase large subunit C-terminal" evidence="13">
    <location>
        <begin position="109"/>
        <end position="256"/>
    </location>
</feature>
<name>E0XY55_9CHLR</name>
<keyword evidence="6" id="KW-0237">DNA synthesis</keyword>
<evidence type="ECO:0000256" key="7">
    <source>
        <dbReference type="ARBA" id="ARBA00022741"/>
    </source>
</evidence>
<dbReference type="PANTHER" id="PTHR43371:SF1">
    <property type="entry name" value="RIBONUCLEOSIDE-DIPHOSPHATE REDUCTASE"/>
    <property type="match status" value="1"/>
</dbReference>
<keyword evidence="7" id="KW-0547">Nucleotide-binding</keyword>
<evidence type="ECO:0000256" key="1">
    <source>
        <dbReference type="ARBA" id="ARBA00001922"/>
    </source>
</evidence>
<evidence type="ECO:0000256" key="5">
    <source>
        <dbReference type="ARBA" id="ARBA00022628"/>
    </source>
</evidence>
<evidence type="ECO:0000259" key="13">
    <source>
        <dbReference type="Pfam" id="PF02867"/>
    </source>
</evidence>
<evidence type="ECO:0000256" key="8">
    <source>
        <dbReference type="ARBA" id="ARBA00023002"/>
    </source>
</evidence>